<sequence>SAPDARADEFETPQKSVPSSPSRGGGGSSLFAEQESEPRRAAEELRGPFTSALRTIESLAEANGFSSLDLAAPATSCACASTGATSSASSSSMASPSDASLATTKAGSNTSPHELSAAKRPHSTAVPLQKLKREAATSVFKCALQPRDTFMQAVTGKAPNAHHRAQALPIRPHVHAHSSATQDSTDRGRLQNRIRSLEDARKQLAVDGECEDAVALISAQISTAKSSIITAKPIGAQLDGCRAALERAAKRQSKAEEAVQQALTDLDKSKADVEYYQLELARLERELASKPDAQPAAGVLNTDSVIQLTNGLLQLVNVLRDPMNQTIPMGTVADQLSNIVTSLSHTSNQRPQSDPYFMNTSENMDAGRPASSPEGCPRMRTKVVSTRINGKQPILKRMRIIGKQRLLNARRETAEL</sequence>
<feature type="compositionally biased region" description="Basic and acidic residues" evidence="2">
    <location>
        <begin position="36"/>
        <end position="46"/>
    </location>
</feature>
<evidence type="ECO:0000313" key="3">
    <source>
        <dbReference type="EMBL" id="CAE8584225.1"/>
    </source>
</evidence>
<comment type="caution">
    <text evidence="3">The sequence shown here is derived from an EMBL/GenBank/DDBJ whole genome shotgun (WGS) entry which is preliminary data.</text>
</comment>
<dbReference type="EMBL" id="CAJNNV010001058">
    <property type="protein sequence ID" value="CAE8584225.1"/>
    <property type="molecule type" value="Genomic_DNA"/>
</dbReference>
<name>A0A813DF80_POLGL</name>
<evidence type="ECO:0000256" key="1">
    <source>
        <dbReference type="SAM" id="Coils"/>
    </source>
</evidence>
<feature type="compositionally biased region" description="Low complexity" evidence="2">
    <location>
        <begin position="81"/>
        <end position="102"/>
    </location>
</feature>
<gene>
    <name evidence="3" type="ORF">PGLA1383_LOCUS3162</name>
</gene>
<dbReference type="Proteomes" id="UP000654075">
    <property type="component" value="Unassembled WGS sequence"/>
</dbReference>
<organism evidence="3 4">
    <name type="scientific">Polarella glacialis</name>
    <name type="common">Dinoflagellate</name>
    <dbReference type="NCBI Taxonomy" id="89957"/>
    <lineage>
        <taxon>Eukaryota</taxon>
        <taxon>Sar</taxon>
        <taxon>Alveolata</taxon>
        <taxon>Dinophyceae</taxon>
        <taxon>Suessiales</taxon>
        <taxon>Suessiaceae</taxon>
        <taxon>Polarella</taxon>
    </lineage>
</organism>
<reference evidence="3" key="1">
    <citation type="submission" date="2021-02" db="EMBL/GenBank/DDBJ databases">
        <authorList>
            <person name="Dougan E. K."/>
            <person name="Rhodes N."/>
            <person name="Thang M."/>
            <person name="Chan C."/>
        </authorList>
    </citation>
    <scope>NUCLEOTIDE SEQUENCE</scope>
</reference>
<accession>A0A813DF80</accession>
<evidence type="ECO:0000256" key="2">
    <source>
        <dbReference type="SAM" id="MobiDB-lite"/>
    </source>
</evidence>
<feature type="coiled-coil region" evidence="1">
    <location>
        <begin position="245"/>
        <end position="286"/>
    </location>
</feature>
<keyword evidence="4" id="KW-1185">Reference proteome</keyword>
<keyword evidence="1" id="KW-0175">Coiled coil</keyword>
<feature type="compositionally biased region" description="Polar residues" evidence="2">
    <location>
        <begin position="103"/>
        <end position="113"/>
    </location>
</feature>
<evidence type="ECO:0000313" key="4">
    <source>
        <dbReference type="Proteomes" id="UP000654075"/>
    </source>
</evidence>
<feature type="region of interest" description="Disordered" evidence="2">
    <location>
        <begin position="81"/>
        <end position="126"/>
    </location>
</feature>
<feature type="non-terminal residue" evidence="3">
    <location>
        <position position="416"/>
    </location>
</feature>
<proteinExistence type="predicted"/>
<dbReference type="AlphaFoldDB" id="A0A813DF80"/>
<protein>
    <submittedName>
        <fullName evidence="3">Uncharacterized protein</fullName>
    </submittedName>
</protein>
<feature type="region of interest" description="Disordered" evidence="2">
    <location>
        <begin position="1"/>
        <end position="47"/>
    </location>
</feature>